<dbReference type="Gene3D" id="3.30.70.1320">
    <property type="entry name" value="Multidrug efflux transporter AcrB pore domain like"/>
    <property type="match status" value="1"/>
</dbReference>
<protein>
    <submittedName>
        <fullName evidence="8">Nodulation protein</fullName>
    </submittedName>
</protein>
<keyword evidence="4" id="KW-0997">Cell inner membrane</keyword>
<evidence type="ECO:0000313" key="9">
    <source>
        <dbReference type="Proteomes" id="UP000275530"/>
    </source>
</evidence>
<dbReference type="Pfam" id="PF00873">
    <property type="entry name" value="ACR_tran"/>
    <property type="match status" value="2"/>
</dbReference>
<evidence type="ECO:0000256" key="3">
    <source>
        <dbReference type="ARBA" id="ARBA00022475"/>
    </source>
</evidence>
<sequence length="1094" mass="115833">MNLSVPFIRRPVATTLLTFGLLAAGLVAFPQLPVAPLPAVDYPVISVTASLPGASPQVVANTVASPLERHLGEIADVNEMTSSSSVGSARITLQFGLDRDIDGAARDVQAAINAARADLPSSLRSNPTYRKVNPADAPILVLSMTSDTLSKGQLFDAASTVLAQKLSQVDGIGEVSVGGSSLPAVRVELNPQVLYDYGIGLEDVRAALASANAHSPKGAVDVGGRRYQIYANDQANQAEAYRSLIVAYRNGAPVRLSDVGQVNDSVENIRNAGLANGKPGVLIILNRSPNANIIATVDRVKALLPALRASISPAIDLSLAVDRSTTIRASLSEVAQTLMIAIGLVILVVFAFLRDVRSALVPIVAVPVSLVGTLGVMYLLGFSIDNLSLMAMTVATGFVVDDAIVVLENIARHTASGMGRMEAAIKGSQEVGFTVLSMSLSLIAVFIPILLMGGIVGRLFREFAVTLSAAILVSLAISLTTTPMMCSILLRPEGEREHGRLYRFSERIFEAMLSFYRRSLSWALDNPLLIMAVLAATLCLNGYLYVTIPKGFFPQQDTGRLTGSIQADQATSFQSMSQKLSQFAGIVSKDPAVDAAVGFTGGGQTNSGFMFVSLKPLAERKISADQVIARLRPKLAGVPGATLFLQAVQDIRVGGRQSNAQYQYTLQGDSFDELAEWAPKLAAALQTEPRLTDVNSDQQNKGLEADVTIDRDTAKRLGISASEIDNTLYDAFGQRQVSTIYVQRNQYHVIMEVAPQYWQNPDALKKVYVSTSGGSVGGSQASNAVAGTFVAPGRSTSAQTVAADAARNQANNSITSTGRTAASTGSAVSTGAEIMVPLSAVAHYGPGSTPLSVNHQGLFVATTLSFNLAPGVALSEGVAAINAAADRIGMPATIHGSFQGTARVFQDSLSDQPLLILAALIAVYVVLGILYESYAHPLTILSTLPSAGVGALLALTLFKIEFSIMALIGIILLIGIVKKNAIMMIDFALAAERNENKSAHDAIYQACLLRFRPIMMTTMAALFGAVPLAIGLGEGAELRQPLGIAIVGGLILSQILTLYTTPVIYIYIDRFGRWCRRLPSRTRYSWQAGIQPGE</sequence>
<keyword evidence="3" id="KW-1003">Cell membrane</keyword>
<keyword evidence="2" id="KW-0813">Transport</keyword>
<evidence type="ECO:0000313" key="8">
    <source>
        <dbReference type="EMBL" id="RJT33975.1"/>
    </source>
</evidence>
<dbReference type="PANTHER" id="PTHR32063:SF34">
    <property type="entry name" value="MULTIDRUG RESISTANCE PROTEIN MDTC"/>
    <property type="match status" value="1"/>
</dbReference>
<dbReference type="InterPro" id="IPR027463">
    <property type="entry name" value="AcrB_DN_DC_subdom"/>
</dbReference>
<proteinExistence type="predicted"/>
<dbReference type="Gene3D" id="3.30.2090.10">
    <property type="entry name" value="Multidrug efflux transporter AcrB TolC docking domain, DN and DC subdomains"/>
    <property type="match status" value="2"/>
</dbReference>
<comment type="subcellular location">
    <subcellularLocation>
        <location evidence="1">Cell inner membrane</location>
        <topology evidence="1">Multi-pass membrane protein</topology>
    </subcellularLocation>
</comment>
<dbReference type="FunFam" id="3.30.70.1430:FF:000001">
    <property type="entry name" value="Efflux pump membrane transporter"/>
    <property type="match status" value="1"/>
</dbReference>
<evidence type="ECO:0000256" key="1">
    <source>
        <dbReference type="ARBA" id="ARBA00004429"/>
    </source>
</evidence>
<dbReference type="Gene3D" id="3.30.70.1430">
    <property type="entry name" value="Multidrug efflux transporter AcrB pore domain"/>
    <property type="match status" value="2"/>
</dbReference>
<gene>
    <name evidence="8" type="ORF">D3242_15790</name>
</gene>
<reference evidence="8 9" key="1">
    <citation type="submission" date="2018-09" db="EMBL/GenBank/DDBJ databases">
        <title>Mesorhizobium carmichaelinearum sp. nov. isolated from Carmichaelinea spp. root nodules in New Zealand.</title>
        <authorList>
            <person name="De Meyer S.E."/>
        </authorList>
    </citation>
    <scope>NUCLEOTIDE SEQUENCE [LARGE SCALE GENOMIC DNA]</scope>
    <source>
        <strain evidence="8 9">LMG 28313</strain>
    </source>
</reference>
<evidence type="ECO:0000256" key="2">
    <source>
        <dbReference type="ARBA" id="ARBA00022448"/>
    </source>
</evidence>
<organism evidence="8 9">
    <name type="scientific">Mesorhizobium jarvisii</name>
    <dbReference type="NCBI Taxonomy" id="1777867"/>
    <lineage>
        <taxon>Bacteria</taxon>
        <taxon>Pseudomonadati</taxon>
        <taxon>Pseudomonadota</taxon>
        <taxon>Alphaproteobacteria</taxon>
        <taxon>Hyphomicrobiales</taxon>
        <taxon>Phyllobacteriaceae</taxon>
        <taxon>Mesorhizobium</taxon>
    </lineage>
</organism>
<keyword evidence="5" id="KW-0812">Transmembrane</keyword>
<dbReference type="SUPFAM" id="SSF82866">
    <property type="entry name" value="Multidrug efflux transporter AcrB transmembrane domain"/>
    <property type="match status" value="2"/>
</dbReference>
<dbReference type="EMBL" id="QZXA01000005">
    <property type="protein sequence ID" value="RJT33975.1"/>
    <property type="molecule type" value="Genomic_DNA"/>
</dbReference>
<dbReference type="PANTHER" id="PTHR32063">
    <property type="match status" value="1"/>
</dbReference>
<evidence type="ECO:0000256" key="6">
    <source>
        <dbReference type="ARBA" id="ARBA00022989"/>
    </source>
</evidence>
<comment type="caution">
    <text evidence="8">The sequence shown here is derived from an EMBL/GenBank/DDBJ whole genome shotgun (WGS) entry which is preliminary data.</text>
</comment>
<evidence type="ECO:0000256" key="4">
    <source>
        <dbReference type="ARBA" id="ARBA00022519"/>
    </source>
</evidence>
<name>A0A6M7TEJ8_9HYPH</name>
<evidence type="ECO:0000256" key="7">
    <source>
        <dbReference type="ARBA" id="ARBA00023136"/>
    </source>
</evidence>
<keyword evidence="7" id="KW-0472">Membrane</keyword>
<dbReference type="GO" id="GO:0042910">
    <property type="term" value="F:xenobiotic transmembrane transporter activity"/>
    <property type="evidence" value="ECO:0007669"/>
    <property type="project" value="TreeGrafter"/>
</dbReference>
<dbReference type="GO" id="GO:0005886">
    <property type="term" value="C:plasma membrane"/>
    <property type="evidence" value="ECO:0007669"/>
    <property type="project" value="UniProtKB-SubCell"/>
</dbReference>
<dbReference type="RefSeq" id="WP_064980702.1">
    <property type="nucleotide sequence ID" value="NZ_CP033507.1"/>
</dbReference>
<keyword evidence="9" id="KW-1185">Reference proteome</keyword>
<dbReference type="Gene3D" id="3.30.70.1440">
    <property type="entry name" value="Multidrug efflux transporter AcrB pore domain"/>
    <property type="match status" value="1"/>
</dbReference>
<evidence type="ECO:0000256" key="5">
    <source>
        <dbReference type="ARBA" id="ARBA00022692"/>
    </source>
</evidence>
<dbReference type="FunFam" id="1.20.1640.10:FF:000001">
    <property type="entry name" value="Efflux pump membrane transporter"/>
    <property type="match status" value="1"/>
</dbReference>
<keyword evidence="6" id="KW-1133">Transmembrane helix</keyword>
<dbReference type="PRINTS" id="PR00702">
    <property type="entry name" value="ACRIFLAVINRP"/>
</dbReference>
<accession>A0A6M7TEJ8</accession>
<dbReference type="InterPro" id="IPR001036">
    <property type="entry name" value="Acrflvin-R"/>
</dbReference>
<dbReference type="Proteomes" id="UP000275530">
    <property type="component" value="Unassembled WGS sequence"/>
</dbReference>
<dbReference type="Gene3D" id="1.20.1640.10">
    <property type="entry name" value="Multidrug efflux transporter AcrB transmembrane domain"/>
    <property type="match status" value="3"/>
</dbReference>
<dbReference type="SUPFAM" id="SSF82693">
    <property type="entry name" value="Multidrug efflux transporter AcrB pore domain, PN1, PN2, PC1 and PC2 subdomains"/>
    <property type="match status" value="4"/>
</dbReference>
<dbReference type="AlphaFoldDB" id="A0A6M7TEJ8"/>
<dbReference type="SUPFAM" id="SSF82714">
    <property type="entry name" value="Multidrug efflux transporter AcrB TolC docking domain, DN and DC subdomains"/>
    <property type="match status" value="2"/>
</dbReference>